<dbReference type="PANTHER" id="PTHR43420">
    <property type="entry name" value="ACETYLTRANSFERASE"/>
    <property type="match status" value="1"/>
</dbReference>
<name>A0A2T4PRS0_9STAP</name>
<dbReference type="GO" id="GO:0005737">
    <property type="term" value="C:cytoplasm"/>
    <property type="evidence" value="ECO:0007669"/>
    <property type="project" value="UniProtKB-SubCell"/>
</dbReference>
<evidence type="ECO:0000259" key="6">
    <source>
        <dbReference type="PROSITE" id="PS51186"/>
    </source>
</evidence>
<evidence type="ECO:0000313" key="7">
    <source>
        <dbReference type="EMBL" id="PTI28920.1"/>
    </source>
</evidence>
<comment type="function">
    <text evidence="5">Acetylates the N-terminal alanine of ribosomal protein bS18.</text>
</comment>
<evidence type="ECO:0000256" key="5">
    <source>
        <dbReference type="RuleBase" id="RU363094"/>
    </source>
</evidence>
<dbReference type="RefSeq" id="WP_016911760.1">
    <property type="nucleotide sequence ID" value="NZ_BMDF01000006.1"/>
</dbReference>
<dbReference type="EC" id="2.3.1.266" evidence="5"/>
<dbReference type="Pfam" id="PF00583">
    <property type="entry name" value="Acetyltransf_1"/>
    <property type="match status" value="1"/>
</dbReference>
<organism evidence="7 8">
    <name type="scientific">Mammaliicoccus vitulinus</name>
    <dbReference type="NCBI Taxonomy" id="71237"/>
    <lineage>
        <taxon>Bacteria</taxon>
        <taxon>Bacillati</taxon>
        <taxon>Bacillota</taxon>
        <taxon>Bacilli</taxon>
        <taxon>Bacillales</taxon>
        <taxon>Staphylococcaceae</taxon>
        <taxon>Mammaliicoccus</taxon>
    </lineage>
</organism>
<dbReference type="GO" id="GO:0008999">
    <property type="term" value="F:protein-N-terminal-alanine acetyltransferase activity"/>
    <property type="evidence" value="ECO:0007669"/>
    <property type="project" value="UniProtKB-EC"/>
</dbReference>
<dbReference type="PANTHER" id="PTHR43420:SF44">
    <property type="entry name" value="ACETYLTRANSFERASE YPEA"/>
    <property type="match status" value="1"/>
</dbReference>
<dbReference type="SUPFAM" id="SSF55729">
    <property type="entry name" value="Acyl-CoA N-acyltransferases (Nat)"/>
    <property type="match status" value="1"/>
</dbReference>
<keyword evidence="2 5" id="KW-0963">Cytoplasm</keyword>
<evidence type="ECO:0000256" key="4">
    <source>
        <dbReference type="ARBA" id="ARBA00023315"/>
    </source>
</evidence>
<dbReference type="Gene3D" id="3.40.630.30">
    <property type="match status" value="1"/>
</dbReference>
<reference evidence="7 8" key="1">
    <citation type="journal article" date="2016" name="Front. Microbiol.">
        <title>Comprehensive Phylogenetic Analysis of Bovine Non-aureus Staphylococci Species Based on Whole-Genome Sequencing.</title>
        <authorList>
            <person name="Naushad S."/>
            <person name="Barkema H.W."/>
            <person name="Luby C."/>
            <person name="Condas L.A."/>
            <person name="Nobrega D.B."/>
            <person name="Carson D.A."/>
            <person name="De Buck J."/>
        </authorList>
    </citation>
    <scope>NUCLEOTIDE SEQUENCE [LARGE SCALE GENOMIC DNA]</scope>
    <source>
        <strain evidence="7 8">SNUC 2204</strain>
    </source>
</reference>
<dbReference type="GeneID" id="64116985"/>
<dbReference type="PROSITE" id="PS51186">
    <property type="entry name" value="GNAT"/>
    <property type="match status" value="1"/>
</dbReference>
<dbReference type="CDD" id="cd04301">
    <property type="entry name" value="NAT_SF"/>
    <property type="match status" value="1"/>
</dbReference>
<proteinExistence type="inferred from homology"/>
<keyword evidence="4" id="KW-0012">Acyltransferase</keyword>
<dbReference type="EMBL" id="PZFK01000021">
    <property type="protein sequence ID" value="PTI28920.1"/>
    <property type="molecule type" value="Genomic_DNA"/>
</dbReference>
<comment type="caution">
    <text evidence="7">The sequence shown here is derived from an EMBL/GenBank/DDBJ whole genome shotgun (WGS) entry which is preliminary data.</text>
</comment>
<evidence type="ECO:0000256" key="2">
    <source>
        <dbReference type="ARBA" id="ARBA00022490"/>
    </source>
</evidence>
<evidence type="ECO:0000256" key="3">
    <source>
        <dbReference type="ARBA" id="ARBA00022679"/>
    </source>
</evidence>
<dbReference type="STRING" id="1167632.GCA_000286335_01065"/>
<protein>
    <recommendedName>
        <fullName evidence="5">[Ribosomal protein bS18]-alanine N-acetyltransferase</fullName>
        <ecNumber evidence="5">2.3.1.266</ecNumber>
    </recommendedName>
</protein>
<evidence type="ECO:0000256" key="1">
    <source>
        <dbReference type="ARBA" id="ARBA00005395"/>
    </source>
</evidence>
<dbReference type="AlphaFoldDB" id="A0A2T4PRS0"/>
<comment type="subcellular location">
    <subcellularLocation>
        <location evidence="5">Cytoplasm</location>
    </subcellularLocation>
</comment>
<comment type="catalytic activity">
    <reaction evidence="5">
        <text>N-terminal L-alanyl-[ribosomal protein bS18] + acetyl-CoA = N-terminal N(alpha)-acetyl-L-alanyl-[ribosomal protein bS18] + CoA + H(+)</text>
        <dbReference type="Rhea" id="RHEA:43756"/>
        <dbReference type="Rhea" id="RHEA-COMP:10676"/>
        <dbReference type="Rhea" id="RHEA-COMP:10677"/>
        <dbReference type="ChEBI" id="CHEBI:15378"/>
        <dbReference type="ChEBI" id="CHEBI:57287"/>
        <dbReference type="ChEBI" id="CHEBI:57288"/>
        <dbReference type="ChEBI" id="CHEBI:64718"/>
        <dbReference type="ChEBI" id="CHEBI:83683"/>
        <dbReference type="EC" id="2.3.1.266"/>
    </reaction>
</comment>
<dbReference type="NCBIfam" id="TIGR01575">
    <property type="entry name" value="rimI"/>
    <property type="match status" value="1"/>
</dbReference>
<dbReference type="InterPro" id="IPR050680">
    <property type="entry name" value="YpeA/RimI_acetyltransf"/>
</dbReference>
<gene>
    <name evidence="7" type="primary">rimI</name>
    <name evidence="7" type="ORF">BU072_10100</name>
</gene>
<comment type="similarity">
    <text evidence="1 5">Belongs to the acetyltransferase family. RimI subfamily.</text>
</comment>
<sequence>MEKQSNEALEIRKMTIEDVPQVYKIENKSFTNSSWSLEAFYHELEKNEFAHYFVVSLGDEIIAYCGIWLVIDQAQITTISVDQSYRSNGIGQLLLEYVMNFASATCTTMSLEVRVENKAARHIYEKAGFTYGGVRRNYYGDGEDAKVMWVSLKNV</sequence>
<dbReference type="InterPro" id="IPR016181">
    <property type="entry name" value="Acyl_CoA_acyltransferase"/>
</dbReference>
<dbReference type="InterPro" id="IPR000182">
    <property type="entry name" value="GNAT_dom"/>
</dbReference>
<feature type="domain" description="N-acetyltransferase" evidence="6">
    <location>
        <begin position="9"/>
        <end position="153"/>
    </location>
</feature>
<evidence type="ECO:0000313" key="8">
    <source>
        <dbReference type="Proteomes" id="UP000241209"/>
    </source>
</evidence>
<keyword evidence="3 7" id="KW-0808">Transferase</keyword>
<dbReference type="InterPro" id="IPR006464">
    <property type="entry name" value="AcTrfase_RimI/Ard1"/>
</dbReference>
<dbReference type="OrthoDB" id="9794566at2"/>
<accession>A0A2T4PRS0</accession>
<dbReference type="Proteomes" id="UP000241209">
    <property type="component" value="Unassembled WGS sequence"/>
</dbReference>